<dbReference type="GO" id="GO:0005737">
    <property type="term" value="C:cytoplasm"/>
    <property type="evidence" value="ECO:0007669"/>
    <property type="project" value="TreeGrafter"/>
</dbReference>
<dbReference type="InterPro" id="IPR000198">
    <property type="entry name" value="RhoGAP_dom"/>
</dbReference>
<organism evidence="3">
    <name type="scientific">Zeugodacus cucurbitae</name>
    <name type="common">Melon fruit fly</name>
    <name type="synonym">Bactrocera cucurbitae</name>
    <dbReference type="NCBI Taxonomy" id="28588"/>
    <lineage>
        <taxon>Eukaryota</taxon>
        <taxon>Metazoa</taxon>
        <taxon>Ecdysozoa</taxon>
        <taxon>Arthropoda</taxon>
        <taxon>Hexapoda</taxon>
        <taxon>Insecta</taxon>
        <taxon>Pterygota</taxon>
        <taxon>Neoptera</taxon>
        <taxon>Endopterygota</taxon>
        <taxon>Diptera</taxon>
        <taxon>Brachycera</taxon>
        <taxon>Muscomorpha</taxon>
        <taxon>Tephritoidea</taxon>
        <taxon>Tephritidae</taxon>
        <taxon>Zeugodacus</taxon>
        <taxon>Zeugodacus</taxon>
    </lineage>
</organism>
<name>A0A0A1WNY7_ZEUCU</name>
<dbReference type="InterPro" id="IPR008936">
    <property type="entry name" value="Rho_GTPase_activation_prot"/>
</dbReference>
<dbReference type="EMBL" id="GBXI01013538">
    <property type="protein sequence ID" value="JAD00754.1"/>
    <property type="molecule type" value="Transcribed_RNA"/>
</dbReference>
<evidence type="ECO:0000259" key="2">
    <source>
        <dbReference type="PROSITE" id="PS50238"/>
    </source>
</evidence>
<gene>
    <name evidence="3" type="primary">Arhgap15</name>
    <name evidence="3" type="ORF">g.43898</name>
</gene>
<reference evidence="3" key="2">
    <citation type="journal article" date="2015" name="Gigascience">
        <title>Reconstructing a comprehensive transcriptome assembly of a white-pupal translocated strain of the pest fruit fly Bactrocera cucurbitae.</title>
        <authorList>
            <person name="Sim S.B."/>
            <person name="Calla B."/>
            <person name="Hall B."/>
            <person name="DeRego T."/>
            <person name="Geib S.M."/>
        </authorList>
    </citation>
    <scope>NUCLEOTIDE SEQUENCE</scope>
</reference>
<evidence type="ECO:0000256" key="1">
    <source>
        <dbReference type="ARBA" id="ARBA00022468"/>
    </source>
</evidence>
<proteinExistence type="predicted"/>
<dbReference type="CDD" id="cd00159">
    <property type="entry name" value="RhoGAP"/>
    <property type="match status" value="1"/>
</dbReference>
<dbReference type="SMART" id="SM00324">
    <property type="entry name" value="RhoGAP"/>
    <property type="match status" value="1"/>
</dbReference>
<dbReference type="PROSITE" id="PS50238">
    <property type="entry name" value="RHOGAP"/>
    <property type="match status" value="1"/>
</dbReference>
<accession>A0A0A1WNY7</accession>
<dbReference type="PANTHER" id="PTHR23176">
    <property type="entry name" value="RHO/RAC/CDC GTPASE-ACTIVATING PROTEIN"/>
    <property type="match status" value="1"/>
</dbReference>
<dbReference type="Gene3D" id="1.10.555.10">
    <property type="entry name" value="Rho GTPase activation protein"/>
    <property type="match status" value="1"/>
</dbReference>
<evidence type="ECO:0000313" key="3">
    <source>
        <dbReference type="EMBL" id="JAD00754.1"/>
    </source>
</evidence>
<dbReference type="GO" id="GO:0005096">
    <property type="term" value="F:GTPase activator activity"/>
    <property type="evidence" value="ECO:0007669"/>
    <property type="project" value="UniProtKB-KW"/>
</dbReference>
<reference evidence="3" key="1">
    <citation type="submission" date="2014-11" db="EMBL/GenBank/DDBJ databases">
        <authorList>
            <person name="Geib S."/>
        </authorList>
    </citation>
    <scope>NUCLEOTIDE SEQUENCE</scope>
</reference>
<protein>
    <submittedName>
        <fullName evidence="3">Rho GTPase-activating protein 15</fullName>
    </submittedName>
</protein>
<dbReference type="InterPro" id="IPR050729">
    <property type="entry name" value="Rho-GAP"/>
</dbReference>
<sequence>MSDENLTIYENSLSLTKSQENIAVYGKMVSHINTGVNEGKSYRNERTSSVNYLKSGLMEKMEPIYENIKQKVFSSQKLQLKNFFGIANKNDIIYENLCRGCGYGMFEGKKYLCDFCICMVEGPKNYQSQKLRNWNKIHVNTEENIYENICAKCSNLYNTEECEFCKTNYKLMDARTIGKKIGKLNAMNKSEKTMSFQYLDKPKFFHGILGSLKKGLKNKQSCSNIQECGIQTPKPVEVIHNIKENHEILPPNVIFNIQRILDYKQEKSSHSTFGREQNIYGRLKFSEHFVGKIPLEVTSDHKLSKTHELTENSIECSFALVNQNKLSPLRKRPKTSEMLKNIPERYFNTPNYKVLAAPLSESVCYWVKSVRQQVHNYHTYGAYFDDGDYALCIPKSIPSRSVLMHTYSTPASSYGNYNFVSPFYLEIGMTHFAATDKKVEEENTTFTNNISHVDVSEQIENRFDAMVDVFKQNLMTKYMFHKQRGYQTSVEYSKTSLNTLSEANNVARSSLQRIKWPSERSPISVMYYQPLSAVTAEKCLTSCFSTCNVIESKCNDRGCLKGGGKASEKSTIHKNKYEKNKYNNTHAQYMKQINCCFFDIKGNVLDKLNEVSHQNSKNNKLNIVHLINNVLISCNLNTSVLHLCSNRLQYFNWFQDWLLYNFNPWSFNVKRALKVLANYNSFKISFKLWAVLNESVKRHRGLWKHGKQGEDIYGEAPIDITVSEQVTKFFPMAFQSRVGSDCIVNENESVQLIARQSMGTNKCMKTNDEVVLRTKSKETLERSKKAQGKFLDLDENVVKINNCDYNKNTEIDLTVQKFLNSPNQSNEQNKSPYTEEELIISNEEDIYQPIWKFQTVGEALYDSDPEYYNLGNRSCNSTYLHKRKQRMSNDSSIPYLVVSDNGEDNGDWETDDEFLFSKQLDECCKADNIKPLQTSHCSTPQSNSTIYSIVSSADIIAASLNSNFQHPLLRSVCIFYSLIDPKIRAIVYDYTYTKSSYYLTKSKNANSLSYNKENTKLQPVNKPTIDWSSSLVDQQQNKAFPSSPINITPANNERAAVFSLSSVYAWKLNLLNISNVEDEEDLIVSEKELLRSQAIKENTEYDSSPPKLSLPQLSKSVSSGNILDITNSDEKKTITERVRSKFPRSVFKLNVRSPKSEKKQNGVIRSAKTASLYLESDTQSQYPIFGAPLEKLEMSEVVHQNVPRFVVDCVAYIESKNFILQDGLYRASGNKVSIDELKRKLSESYIYDPNLLVSDDIHTITSLLKQFFRELSKPLIPQYIYDQIGQNFPESAGTETLKNILEEIPDPNRATLKFLIRHLKNVATFSKENRMPASNLAIVWGPCIFTSKQIVFGDIGRMNTLTKLFIENYDYIFNENERLVN</sequence>
<feature type="domain" description="Rho-GAP" evidence="2">
    <location>
        <begin position="1187"/>
        <end position="1373"/>
    </location>
</feature>
<dbReference type="SUPFAM" id="SSF48350">
    <property type="entry name" value="GTPase activation domain, GAP"/>
    <property type="match status" value="1"/>
</dbReference>
<dbReference type="GO" id="GO:0007165">
    <property type="term" value="P:signal transduction"/>
    <property type="evidence" value="ECO:0007669"/>
    <property type="project" value="InterPro"/>
</dbReference>
<keyword evidence="1" id="KW-0343">GTPase activation</keyword>
<dbReference type="Pfam" id="PF00620">
    <property type="entry name" value="RhoGAP"/>
    <property type="match status" value="1"/>
</dbReference>
<dbReference type="PANTHER" id="PTHR23176:SF129">
    <property type="entry name" value="RHO GTPASE ACTIVATING PROTEIN AT 16F, ISOFORM E-RELATED"/>
    <property type="match status" value="1"/>
</dbReference>